<sequence>MKANKYLLLLLAFLPLLFFRDFTPDNELKYLSIADEAIRYGNFFTFTNHGIAYADKPPLYLWIVILGKLLFGTHSMLFLGLFSIIPALVVLYVMDKWIATEADQNSRLSAQLMLITSGYFIGAGIVLRMDMLMCMFIVLALYTFYQMYTGKDTKWSSYLFPFYTFMALFTKGPFGLLIPILSVIAFLIVKGELKTFGRYWGVKAWCILLAGSAIWFTGVFMEGGYTYLHNLLFNQTVNRAVDSFHHKKPFYFYFEAIWYSLAPWSLLYIGVLFAGIKARLIKTDLEKFFLTIITLTFVGLSLVSSKVEVYMLPAFPFFAYLAVLLLKKVNQSKFVSALIAIPLVIIGAAFPAIIILSRIKPIALLNTPLIYVLTAFLLVIAVLALYYLYKQRNLNKSIYTLAAGLLITIFAGSFFIPSYNEYIGYGEMCKTGEEIARQKGIDSFYFYNSGRMENIDAYLKRDLKELKETDLNKKQCGKAILFVRIKDVNRTPSLKKMVEGKQKIVKGDCFIIIL</sequence>
<name>A0A1M4T3G3_9BACE</name>
<feature type="transmembrane region" description="Helical" evidence="8">
    <location>
        <begin position="165"/>
        <end position="188"/>
    </location>
</feature>
<feature type="transmembrane region" description="Helical" evidence="8">
    <location>
        <begin position="200"/>
        <end position="221"/>
    </location>
</feature>
<organism evidence="10 11">
    <name type="scientific">Bacteroides luti</name>
    <dbReference type="NCBI Taxonomy" id="1297750"/>
    <lineage>
        <taxon>Bacteria</taxon>
        <taxon>Pseudomonadati</taxon>
        <taxon>Bacteroidota</taxon>
        <taxon>Bacteroidia</taxon>
        <taxon>Bacteroidales</taxon>
        <taxon>Bacteroidaceae</taxon>
        <taxon>Bacteroides</taxon>
    </lineage>
</organism>
<dbReference type="Proteomes" id="UP000184509">
    <property type="component" value="Unassembled WGS sequence"/>
</dbReference>
<feature type="transmembrane region" description="Helical" evidence="8">
    <location>
        <begin position="310"/>
        <end position="327"/>
    </location>
</feature>
<evidence type="ECO:0000259" key="9">
    <source>
        <dbReference type="Pfam" id="PF02366"/>
    </source>
</evidence>
<evidence type="ECO:0000313" key="10">
    <source>
        <dbReference type="EMBL" id="SHE38944.1"/>
    </source>
</evidence>
<protein>
    <submittedName>
        <fullName evidence="10">4-amino-4-deoxy-L-arabinose transferase</fullName>
    </submittedName>
</protein>
<dbReference type="GO" id="GO:0010041">
    <property type="term" value="P:response to iron(III) ion"/>
    <property type="evidence" value="ECO:0007669"/>
    <property type="project" value="TreeGrafter"/>
</dbReference>
<feature type="transmembrane region" description="Helical" evidence="8">
    <location>
        <begin position="112"/>
        <end position="145"/>
    </location>
</feature>
<dbReference type="InterPro" id="IPR003342">
    <property type="entry name" value="ArnT-like_N"/>
</dbReference>
<evidence type="ECO:0000256" key="2">
    <source>
        <dbReference type="ARBA" id="ARBA00022475"/>
    </source>
</evidence>
<evidence type="ECO:0000256" key="7">
    <source>
        <dbReference type="ARBA" id="ARBA00023136"/>
    </source>
</evidence>
<dbReference type="AlphaFoldDB" id="A0A1M4T3G3"/>
<feature type="transmembrane region" description="Helical" evidence="8">
    <location>
        <begin position="59"/>
        <end position="92"/>
    </location>
</feature>
<feature type="transmembrane region" description="Helical" evidence="8">
    <location>
        <begin position="369"/>
        <end position="389"/>
    </location>
</feature>
<evidence type="ECO:0000256" key="6">
    <source>
        <dbReference type="ARBA" id="ARBA00022989"/>
    </source>
</evidence>
<dbReference type="Pfam" id="PF02366">
    <property type="entry name" value="PMT"/>
    <property type="match status" value="1"/>
</dbReference>
<evidence type="ECO:0000256" key="1">
    <source>
        <dbReference type="ARBA" id="ARBA00004651"/>
    </source>
</evidence>
<dbReference type="STRING" id="1297750.SAMN05444405_101271"/>
<keyword evidence="6 8" id="KW-1133">Transmembrane helix</keyword>
<dbReference type="RefSeq" id="WP_073398709.1">
    <property type="nucleotide sequence ID" value="NZ_FQTV01000001.1"/>
</dbReference>
<evidence type="ECO:0000256" key="8">
    <source>
        <dbReference type="SAM" id="Phobius"/>
    </source>
</evidence>
<keyword evidence="3" id="KW-0328">Glycosyltransferase</keyword>
<dbReference type="GO" id="GO:0006493">
    <property type="term" value="P:protein O-linked glycosylation"/>
    <property type="evidence" value="ECO:0007669"/>
    <property type="project" value="InterPro"/>
</dbReference>
<accession>A0A1M4T3G3</accession>
<keyword evidence="7 8" id="KW-0472">Membrane</keyword>
<reference evidence="10 11" key="1">
    <citation type="submission" date="2016-11" db="EMBL/GenBank/DDBJ databases">
        <authorList>
            <person name="Jaros S."/>
            <person name="Januszkiewicz K."/>
            <person name="Wedrychowicz H."/>
        </authorList>
    </citation>
    <scope>NUCLEOTIDE SEQUENCE [LARGE SCALE GENOMIC DNA]</scope>
    <source>
        <strain evidence="10 11">DSM 26991</strain>
    </source>
</reference>
<feature type="transmembrane region" description="Helical" evidence="8">
    <location>
        <begin position="398"/>
        <end position="419"/>
    </location>
</feature>
<feature type="transmembrane region" description="Helical" evidence="8">
    <location>
        <begin position="288"/>
        <end position="304"/>
    </location>
</feature>
<evidence type="ECO:0000256" key="3">
    <source>
        <dbReference type="ARBA" id="ARBA00022676"/>
    </source>
</evidence>
<dbReference type="OrthoDB" id="8353433at2"/>
<feature type="transmembrane region" description="Helical" evidence="8">
    <location>
        <begin position="256"/>
        <end position="276"/>
    </location>
</feature>
<feature type="transmembrane region" description="Helical" evidence="8">
    <location>
        <begin position="334"/>
        <end position="357"/>
    </location>
</feature>
<dbReference type="InterPro" id="IPR050297">
    <property type="entry name" value="LipidA_mod_glycosyltrf_83"/>
</dbReference>
<dbReference type="GO" id="GO:0000030">
    <property type="term" value="F:mannosyltransferase activity"/>
    <property type="evidence" value="ECO:0007669"/>
    <property type="project" value="InterPro"/>
</dbReference>
<dbReference type="GO" id="GO:0009103">
    <property type="term" value="P:lipopolysaccharide biosynthetic process"/>
    <property type="evidence" value="ECO:0007669"/>
    <property type="project" value="UniProtKB-ARBA"/>
</dbReference>
<dbReference type="GO" id="GO:0016763">
    <property type="term" value="F:pentosyltransferase activity"/>
    <property type="evidence" value="ECO:0007669"/>
    <property type="project" value="TreeGrafter"/>
</dbReference>
<dbReference type="PANTHER" id="PTHR33908">
    <property type="entry name" value="MANNOSYLTRANSFERASE YKCB-RELATED"/>
    <property type="match status" value="1"/>
</dbReference>
<comment type="subcellular location">
    <subcellularLocation>
        <location evidence="1">Cell membrane</location>
        <topology evidence="1">Multi-pass membrane protein</topology>
    </subcellularLocation>
</comment>
<gene>
    <name evidence="10" type="ORF">SAMN05444405_101271</name>
</gene>
<dbReference type="EMBL" id="FQTV01000001">
    <property type="protein sequence ID" value="SHE38944.1"/>
    <property type="molecule type" value="Genomic_DNA"/>
</dbReference>
<proteinExistence type="predicted"/>
<dbReference type="PANTHER" id="PTHR33908:SF3">
    <property type="entry name" value="UNDECAPRENYL PHOSPHATE-ALPHA-4-AMINO-4-DEOXY-L-ARABINOSE ARABINOSYL TRANSFERASE"/>
    <property type="match status" value="1"/>
</dbReference>
<keyword evidence="2" id="KW-1003">Cell membrane</keyword>
<evidence type="ECO:0000256" key="5">
    <source>
        <dbReference type="ARBA" id="ARBA00022692"/>
    </source>
</evidence>
<keyword evidence="4 10" id="KW-0808">Transferase</keyword>
<feature type="domain" description="ArnT-like N-terminal" evidence="9">
    <location>
        <begin position="29"/>
        <end position="210"/>
    </location>
</feature>
<keyword evidence="11" id="KW-1185">Reference proteome</keyword>
<evidence type="ECO:0000313" key="11">
    <source>
        <dbReference type="Proteomes" id="UP000184509"/>
    </source>
</evidence>
<evidence type="ECO:0000256" key="4">
    <source>
        <dbReference type="ARBA" id="ARBA00022679"/>
    </source>
</evidence>
<dbReference type="GO" id="GO:0005886">
    <property type="term" value="C:plasma membrane"/>
    <property type="evidence" value="ECO:0007669"/>
    <property type="project" value="UniProtKB-SubCell"/>
</dbReference>
<keyword evidence="5 8" id="KW-0812">Transmembrane</keyword>